<evidence type="ECO:0000256" key="11">
    <source>
        <dbReference type="ARBA" id="ARBA00023212"/>
    </source>
</evidence>
<evidence type="ECO:0000256" key="7">
    <source>
        <dbReference type="ARBA" id="ARBA00022794"/>
    </source>
</evidence>
<protein>
    <recommendedName>
        <fullName evidence="3">Ciliogenesis and planar polarity effector 2</fullName>
    </recommendedName>
    <alternativeName>
        <fullName evidence="13">REM2- and Rab-like small GTPase 1</fullName>
    </alternativeName>
</protein>
<evidence type="ECO:0000256" key="5">
    <source>
        <dbReference type="ARBA" id="ARBA00022483"/>
    </source>
</evidence>
<dbReference type="OMA" id="PSMHHET"/>
<reference evidence="14" key="2">
    <citation type="submission" date="2007-04" db="EMBL/GenBank/DDBJ databases">
        <title>The genome of the human body louse.</title>
        <authorList>
            <consortium name="The Human Body Louse Genome Consortium"/>
            <person name="Kirkness E."/>
            <person name="Walenz B."/>
            <person name="Hass B."/>
            <person name="Bruggner R."/>
            <person name="Strausberg R."/>
        </authorList>
    </citation>
    <scope>NUCLEOTIDE SEQUENCE</scope>
    <source>
        <strain evidence="14">USDA</strain>
    </source>
</reference>
<name>E0VH55_PEDHC</name>
<dbReference type="RefSeq" id="XP_002425449.1">
    <property type="nucleotide sequence ID" value="XM_002425404.1"/>
</dbReference>
<dbReference type="GeneID" id="8238495"/>
<sequence>MTFSPTVSMDWQSTAEGETILQYFYNPQTSGRKLFGLLERPGVPSNVEEVSYKLFFIGSSGIGKTATIARLAGLKCTNDYYETIGIQKTNVYWPVKIWDKILIFKLQFWDYGDNNCKKYGHILSSCQKKADAVVFLFSFTDKSSLLDLPKLITTHAKSFEEQQPAVIVIGTRYKSKTQLEVTQYDVKDFEMKTQIPVLKIENKWSSGRNEVHEIAPILNIICERLWMRDQDYIQKNGITRDTSNVTTVKKKITR</sequence>
<keyword evidence="9" id="KW-0969">Cilium</keyword>
<evidence type="ECO:0000256" key="9">
    <source>
        <dbReference type="ARBA" id="ARBA00023069"/>
    </source>
</evidence>
<keyword evidence="10" id="KW-0547">Nucleotide-binding</keyword>
<dbReference type="CTD" id="8238495"/>
<dbReference type="InterPro" id="IPR027417">
    <property type="entry name" value="P-loop_NTPase"/>
</dbReference>
<dbReference type="GO" id="GO:0015031">
    <property type="term" value="P:protein transport"/>
    <property type="evidence" value="ECO:0007669"/>
    <property type="project" value="UniProtKB-KW"/>
</dbReference>
<evidence type="ECO:0000256" key="13">
    <source>
        <dbReference type="ARBA" id="ARBA00030243"/>
    </source>
</evidence>
<dbReference type="GO" id="GO:0030030">
    <property type="term" value="P:cell projection organization"/>
    <property type="evidence" value="ECO:0007669"/>
    <property type="project" value="UniProtKB-KW"/>
</dbReference>
<reference evidence="15" key="3">
    <citation type="submission" date="2021-02" db="UniProtKB">
        <authorList>
            <consortium name="EnsemblMetazoa"/>
        </authorList>
    </citation>
    <scope>IDENTIFICATION</scope>
    <source>
        <strain evidence="15">USDA</strain>
    </source>
</reference>
<dbReference type="KEGG" id="phu:Phum_PHUM202040"/>
<dbReference type="eggNOG" id="KOG0395">
    <property type="taxonomic scope" value="Eukaryota"/>
</dbReference>
<evidence type="ECO:0000313" key="15">
    <source>
        <dbReference type="EnsemblMetazoa" id="PHUM202040-PA"/>
    </source>
</evidence>
<keyword evidence="12" id="KW-0966">Cell projection</keyword>
<reference evidence="14" key="1">
    <citation type="submission" date="2007-04" db="EMBL/GenBank/DDBJ databases">
        <title>Annotation of Pediculus humanus corporis strain USDA.</title>
        <authorList>
            <person name="Kirkness E."/>
            <person name="Hannick L."/>
            <person name="Hass B."/>
            <person name="Bruggner R."/>
            <person name="Lawson D."/>
            <person name="Bidwell S."/>
            <person name="Joardar V."/>
            <person name="Caler E."/>
            <person name="Walenz B."/>
            <person name="Inman J."/>
            <person name="Schobel S."/>
            <person name="Galinsky K."/>
            <person name="Amedeo P."/>
            <person name="Strausberg R."/>
        </authorList>
    </citation>
    <scope>NUCLEOTIDE SEQUENCE</scope>
    <source>
        <strain evidence="14">USDA</strain>
    </source>
</reference>
<evidence type="ECO:0000313" key="14">
    <source>
        <dbReference type="EMBL" id="EEB12711.1"/>
    </source>
</evidence>
<dbReference type="GO" id="GO:0006887">
    <property type="term" value="P:exocytosis"/>
    <property type="evidence" value="ECO:0007669"/>
    <property type="project" value="UniProtKB-KW"/>
</dbReference>
<dbReference type="Gene3D" id="3.40.50.300">
    <property type="entry name" value="P-loop containing nucleotide triphosphate hydrolases"/>
    <property type="match status" value="1"/>
</dbReference>
<dbReference type="InterPro" id="IPR039677">
    <property type="entry name" value="RSG1"/>
</dbReference>
<dbReference type="EnsemblMetazoa" id="PHUM202040-RA">
    <property type="protein sequence ID" value="PHUM202040-PA"/>
    <property type="gene ID" value="PHUM202040"/>
</dbReference>
<dbReference type="PANTHER" id="PTHR14983">
    <property type="entry name" value="CILIOGENESIS AND PLANAR POLARITY EFFECTOR 2"/>
    <property type="match status" value="1"/>
</dbReference>
<dbReference type="AlphaFoldDB" id="E0VH55"/>
<dbReference type="EMBL" id="AAZO01002344">
    <property type="status" value="NOT_ANNOTATED_CDS"/>
    <property type="molecule type" value="Genomic_DNA"/>
</dbReference>
<accession>E0VH55</accession>
<proteinExistence type="inferred from homology"/>
<comment type="subcellular location">
    <subcellularLocation>
        <location evidence="1">Cytoplasm</location>
        <location evidence="1">Cytoskeleton</location>
        <location evidence="1">Cilium basal body</location>
    </subcellularLocation>
</comment>
<comment type="similarity">
    <text evidence="2">Belongs to the small GTPase superfamily. Rab family.</text>
</comment>
<evidence type="ECO:0000313" key="16">
    <source>
        <dbReference type="Proteomes" id="UP000009046"/>
    </source>
</evidence>
<keyword evidence="10" id="KW-0342">GTP-binding</keyword>
<dbReference type="PROSITE" id="PS51419">
    <property type="entry name" value="RAB"/>
    <property type="match status" value="1"/>
</dbReference>
<keyword evidence="6" id="KW-0963">Cytoplasm</keyword>
<keyword evidence="8" id="KW-0653">Protein transport</keyword>
<evidence type="ECO:0000256" key="4">
    <source>
        <dbReference type="ARBA" id="ARBA00022448"/>
    </source>
</evidence>
<dbReference type="Proteomes" id="UP000009046">
    <property type="component" value="Unassembled WGS sequence"/>
</dbReference>
<dbReference type="VEuPathDB" id="VectorBase:PHUM202040"/>
<keyword evidence="7" id="KW-0970">Cilium biogenesis/degradation</keyword>
<keyword evidence="4" id="KW-0813">Transport</keyword>
<dbReference type="GO" id="GO:0003924">
    <property type="term" value="F:GTPase activity"/>
    <property type="evidence" value="ECO:0007669"/>
    <property type="project" value="InterPro"/>
</dbReference>
<dbReference type="SUPFAM" id="SSF52540">
    <property type="entry name" value="P-loop containing nucleoside triphosphate hydrolases"/>
    <property type="match status" value="1"/>
</dbReference>
<evidence type="ECO:0000256" key="6">
    <source>
        <dbReference type="ARBA" id="ARBA00022490"/>
    </source>
</evidence>
<dbReference type="Pfam" id="PF00071">
    <property type="entry name" value="Ras"/>
    <property type="match status" value="1"/>
</dbReference>
<evidence type="ECO:0000256" key="8">
    <source>
        <dbReference type="ARBA" id="ARBA00022927"/>
    </source>
</evidence>
<dbReference type="InterPro" id="IPR001806">
    <property type="entry name" value="Small_GTPase"/>
</dbReference>
<dbReference type="STRING" id="121224.E0VH55"/>
<dbReference type="GO" id="GO:0005525">
    <property type="term" value="F:GTP binding"/>
    <property type="evidence" value="ECO:0007669"/>
    <property type="project" value="UniProtKB-KW"/>
</dbReference>
<evidence type="ECO:0000256" key="1">
    <source>
        <dbReference type="ARBA" id="ARBA00004120"/>
    </source>
</evidence>
<keyword evidence="16" id="KW-1185">Reference proteome</keyword>
<organism>
    <name type="scientific">Pediculus humanus subsp. corporis</name>
    <name type="common">Body louse</name>
    <dbReference type="NCBI Taxonomy" id="121224"/>
    <lineage>
        <taxon>Eukaryota</taxon>
        <taxon>Metazoa</taxon>
        <taxon>Ecdysozoa</taxon>
        <taxon>Arthropoda</taxon>
        <taxon>Hexapoda</taxon>
        <taxon>Insecta</taxon>
        <taxon>Pterygota</taxon>
        <taxon>Neoptera</taxon>
        <taxon>Paraneoptera</taxon>
        <taxon>Psocodea</taxon>
        <taxon>Troctomorpha</taxon>
        <taxon>Phthiraptera</taxon>
        <taxon>Anoplura</taxon>
        <taxon>Pediculidae</taxon>
        <taxon>Pediculus</taxon>
    </lineage>
</organism>
<dbReference type="PANTHER" id="PTHR14983:SF1">
    <property type="entry name" value="CILIOGENESIS AND PLANAR POLARITY EFFECTOR 2"/>
    <property type="match status" value="1"/>
</dbReference>
<dbReference type="EMBL" id="DS235161">
    <property type="protein sequence ID" value="EEB12711.1"/>
    <property type="molecule type" value="Genomic_DNA"/>
</dbReference>
<dbReference type="HOGENOM" id="CLU_094613_0_0_1"/>
<evidence type="ECO:0000256" key="3">
    <source>
        <dbReference type="ARBA" id="ARBA00021423"/>
    </source>
</evidence>
<keyword evidence="11" id="KW-0206">Cytoskeleton</keyword>
<gene>
    <name evidence="15" type="primary">8238495</name>
    <name evidence="14" type="ORF">Phum_PHUM202040</name>
</gene>
<dbReference type="OrthoDB" id="10266641at2759"/>
<evidence type="ECO:0000256" key="10">
    <source>
        <dbReference type="ARBA" id="ARBA00023134"/>
    </source>
</evidence>
<dbReference type="InParanoid" id="E0VH55"/>
<evidence type="ECO:0000256" key="12">
    <source>
        <dbReference type="ARBA" id="ARBA00023273"/>
    </source>
</evidence>
<evidence type="ECO:0000256" key="2">
    <source>
        <dbReference type="ARBA" id="ARBA00006270"/>
    </source>
</evidence>
<keyword evidence="5" id="KW-0268">Exocytosis</keyword>